<dbReference type="RefSeq" id="WP_193918068.1">
    <property type="nucleotide sequence ID" value="NZ_JADEWL010000012.1"/>
</dbReference>
<evidence type="ECO:0000313" key="1">
    <source>
        <dbReference type="EMBL" id="MBE9212285.1"/>
    </source>
</evidence>
<name>A0A8J7F351_9CYAN</name>
<keyword evidence="2" id="KW-1185">Reference proteome</keyword>
<dbReference type="AlphaFoldDB" id="A0A8J7F351"/>
<gene>
    <name evidence="1" type="ORF">IQ247_06105</name>
</gene>
<dbReference type="Proteomes" id="UP000620559">
    <property type="component" value="Unassembled WGS sequence"/>
</dbReference>
<organism evidence="1 2">
    <name type="scientific">Plectonema cf. radiosum LEGE 06105</name>
    <dbReference type="NCBI Taxonomy" id="945769"/>
    <lineage>
        <taxon>Bacteria</taxon>
        <taxon>Bacillati</taxon>
        <taxon>Cyanobacteriota</taxon>
        <taxon>Cyanophyceae</taxon>
        <taxon>Oscillatoriophycideae</taxon>
        <taxon>Oscillatoriales</taxon>
        <taxon>Microcoleaceae</taxon>
        <taxon>Plectonema</taxon>
    </lineage>
</organism>
<accession>A0A8J7F351</accession>
<comment type="caution">
    <text evidence="1">The sequence shown here is derived from an EMBL/GenBank/DDBJ whole genome shotgun (WGS) entry which is preliminary data.</text>
</comment>
<proteinExistence type="predicted"/>
<evidence type="ECO:0000313" key="2">
    <source>
        <dbReference type="Proteomes" id="UP000620559"/>
    </source>
</evidence>
<dbReference type="EMBL" id="JADEWL010000012">
    <property type="protein sequence ID" value="MBE9212285.1"/>
    <property type="molecule type" value="Genomic_DNA"/>
</dbReference>
<reference evidence="1" key="1">
    <citation type="submission" date="2020-10" db="EMBL/GenBank/DDBJ databases">
        <authorList>
            <person name="Castelo-Branco R."/>
            <person name="Eusebio N."/>
            <person name="Adriana R."/>
            <person name="Vieira A."/>
            <person name="Brugerolle De Fraissinette N."/>
            <person name="Rezende De Castro R."/>
            <person name="Schneider M.P."/>
            <person name="Vasconcelos V."/>
            <person name="Leao P.N."/>
        </authorList>
    </citation>
    <scope>NUCLEOTIDE SEQUENCE</scope>
    <source>
        <strain evidence="1">LEGE 06105</strain>
    </source>
</reference>
<protein>
    <submittedName>
        <fullName evidence="1">Uncharacterized protein</fullName>
    </submittedName>
</protein>
<sequence>MIKNTPLNPQELNQKTTEELKQELLQVTQDKDIQPLKQKVQFYQDCLAPIFTELSQRNPFPQTEEQIPLILGVWKPVWSTIPFQDTLPGRLPWQSYQIFHDDGFYANIARYAPGNKLKLGWLQKIASVLLAFDLMIVQKYQIKEGEWLIENISIKQALRWQGIPLTIEKADSWFTEVVQSYSQQTGETTNTSTQVELKNLDSCTAKKYQTALGATPQFEHLYIDNDFRLVKSRRQAKQRYSYTIAIRTQ</sequence>